<evidence type="ECO:0000256" key="14">
    <source>
        <dbReference type="ARBA" id="ARBA00030818"/>
    </source>
</evidence>
<evidence type="ECO:0000256" key="9">
    <source>
        <dbReference type="ARBA" id="ARBA00022741"/>
    </source>
</evidence>
<gene>
    <name evidence="17" type="primary">pfkA-1</name>
    <name evidence="17" type="ordered locus">Mtc_1593</name>
</gene>
<dbReference type="GO" id="GO:0046872">
    <property type="term" value="F:metal ion binding"/>
    <property type="evidence" value="ECO:0007669"/>
    <property type="project" value="UniProtKB-KW"/>
</dbReference>
<keyword evidence="5" id="KW-0963">Cytoplasm</keyword>
<name>H8I7U5_METCZ</name>
<keyword evidence="18" id="KW-1185">Reference proteome</keyword>
<feature type="domain" description="Phosphofructokinase" evidence="16">
    <location>
        <begin position="12"/>
        <end position="284"/>
    </location>
</feature>
<evidence type="ECO:0000256" key="4">
    <source>
        <dbReference type="ARBA" id="ARBA00012055"/>
    </source>
</evidence>
<dbReference type="PANTHER" id="PTHR13697">
    <property type="entry name" value="PHOSPHOFRUCTOKINASE"/>
    <property type="match status" value="1"/>
</dbReference>
<dbReference type="UniPathway" id="UPA00109">
    <property type="reaction ID" value="UER00182"/>
</dbReference>
<evidence type="ECO:0000313" key="17">
    <source>
        <dbReference type="EMBL" id="AFD00345.1"/>
    </source>
</evidence>
<keyword evidence="9" id="KW-0547">Nucleotide-binding</keyword>
<dbReference type="STRING" id="1041930.Mtc_1593"/>
<evidence type="ECO:0000256" key="3">
    <source>
        <dbReference type="ARBA" id="ARBA00004679"/>
    </source>
</evidence>
<dbReference type="AlphaFoldDB" id="H8I7U5"/>
<evidence type="ECO:0000256" key="10">
    <source>
        <dbReference type="ARBA" id="ARBA00022777"/>
    </source>
</evidence>
<keyword evidence="10" id="KW-0418">Kinase</keyword>
<dbReference type="KEGG" id="mez:Mtc_1593"/>
<evidence type="ECO:0000256" key="12">
    <source>
        <dbReference type="ARBA" id="ARBA00022842"/>
    </source>
</evidence>
<accession>H8I7U5</accession>
<dbReference type="GO" id="GO:0006002">
    <property type="term" value="P:fructose 6-phosphate metabolic process"/>
    <property type="evidence" value="ECO:0007669"/>
    <property type="project" value="InterPro"/>
</dbReference>
<dbReference type="FunFam" id="3.40.50.460:FF:000002">
    <property type="entry name" value="ATP-dependent 6-phosphofructokinase"/>
    <property type="match status" value="1"/>
</dbReference>
<dbReference type="PRINTS" id="PR00476">
    <property type="entry name" value="PHFRCTKINASE"/>
</dbReference>
<keyword evidence="12" id="KW-0460">Magnesium</keyword>
<evidence type="ECO:0000256" key="8">
    <source>
        <dbReference type="ARBA" id="ARBA00022723"/>
    </source>
</evidence>
<comment type="pathway">
    <text evidence="3">Carbohydrate degradation; glycolysis; D-glyceraldehyde 3-phosphate and glycerone phosphate from D-glucose: step 3/4.</text>
</comment>
<dbReference type="GO" id="GO:0005524">
    <property type="term" value="F:ATP binding"/>
    <property type="evidence" value="ECO:0007669"/>
    <property type="project" value="UniProtKB-KW"/>
</dbReference>
<dbReference type="GO" id="GO:0061621">
    <property type="term" value="P:canonical glycolysis"/>
    <property type="evidence" value="ECO:0007669"/>
    <property type="project" value="TreeGrafter"/>
</dbReference>
<dbReference type="EC" id="2.7.1.11" evidence="4"/>
<dbReference type="Gene3D" id="3.40.50.460">
    <property type="entry name" value="Phosphofructokinase domain"/>
    <property type="match status" value="1"/>
</dbReference>
<dbReference type="InterPro" id="IPR022953">
    <property type="entry name" value="ATP_PFK"/>
</dbReference>
<comment type="cofactor">
    <cofactor evidence="1">
        <name>Mg(2+)</name>
        <dbReference type="ChEBI" id="CHEBI:18420"/>
    </cofactor>
</comment>
<dbReference type="PANTHER" id="PTHR13697:SF4">
    <property type="entry name" value="ATP-DEPENDENT 6-PHOSPHOFRUCTOKINASE"/>
    <property type="match status" value="1"/>
</dbReference>
<keyword evidence="13" id="KW-0324">Glycolysis</keyword>
<dbReference type="PIRSF" id="PIRSF000532">
    <property type="entry name" value="ATP_PFK_prok"/>
    <property type="match status" value="1"/>
</dbReference>
<organism evidence="17 18">
    <name type="scientific">Methanocella conradii (strain DSM 24694 / JCM 17849 / CGMCC 1.5162 / HZ254)</name>
    <dbReference type="NCBI Taxonomy" id="1041930"/>
    <lineage>
        <taxon>Archaea</taxon>
        <taxon>Methanobacteriati</taxon>
        <taxon>Methanobacteriota</taxon>
        <taxon>Stenosarchaea group</taxon>
        <taxon>Methanomicrobia</taxon>
        <taxon>Methanocellales</taxon>
        <taxon>Methanocellaceae</taxon>
        <taxon>Methanocella</taxon>
    </lineage>
</organism>
<dbReference type="HAMAP" id="MF_00339">
    <property type="entry name" value="Phosphofructokinase_I_B1"/>
    <property type="match status" value="1"/>
</dbReference>
<dbReference type="GO" id="GO:0048029">
    <property type="term" value="F:monosaccharide binding"/>
    <property type="evidence" value="ECO:0007669"/>
    <property type="project" value="TreeGrafter"/>
</dbReference>
<reference evidence="17 18" key="1">
    <citation type="journal article" date="2012" name="J. Bacteriol.">
        <title>Complete genome sequence of a thermophilic methanogen, Methanocella conradii HZ254, isolated from Chinese rice field soil.</title>
        <authorList>
            <person name="Lu Z."/>
            <person name="Lu Y."/>
        </authorList>
    </citation>
    <scope>NUCLEOTIDE SEQUENCE [LARGE SCALE GENOMIC DNA]</scope>
    <source>
        <strain evidence="18">DSM 24694 / JCM 17849 / CGMCC 1.5162 / HZ254</strain>
    </source>
</reference>
<evidence type="ECO:0000259" key="16">
    <source>
        <dbReference type="Pfam" id="PF00365"/>
    </source>
</evidence>
<evidence type="ECO:0000256" key="5">
    <source>
        <dbReference type="ARBA" id="ARBA00022490"/>
    </source>
</evidence>
<dbReference type="GO" id="GO:0042802">
    <property type="term" value="F:identical protein binding"/>
    <property type="evidence" value="ECO:0007669"/>
    <property type="project" value="TreeGrafter"/>
</dbReference>
<dbReference type="InterPro" id="IPR035966">
    <property type="entry name" value="PKF_sf"/>
</dbReference>
<dbReference type="InterPro" id="IPR000023">
    <property type="entry name" value="Phosphofructokinase_dom"/>
</dbReference>
<dbReference type="Pfam" id="PF00365">
    <property type="entry name" value="PFK"/>
    <property type="match status" value="1"/>
</dbReference>
<evidence type="ECO:0000256" key="1">
    <source>
        <dbReference type="ARBA" id="ARBA00001946"/>
    </source>
</evidence>
<dbReference type="InterPro" id="IPR012828">
    <property type="entry name" value="PFKA_ATP_prok"/>
</dbReference>
<evidence type="ECO:0000313" key="18">
    <source>
        <dbReference type="Proteomes" id="UP000005233"/>
    </source>
</evidence>
<comment type="catalytic activity">
    <reaction evidence="15">
        <text>beta-D-fructose 6-phosphate + ATP = beta-D-fructose 1,6-bisphosphate + ADP + H(+)</text>
        <dbReference type="Rhea" id="RHEA:16109"/>
        <dbReference type="ChEBI" id="CHEBI:15378"/>
        <dbReference type="ChEBI" id="CHEBI:30616"/>
        <dbReference type="ChEBI" id="CHEBI:32966"/>
        <dbReference type="ChEBI" id="CHEBI:57634"/>
        <dbReference type="ChEBI" id="CHEBI:456216"/>
        <dbReference type="EC" id="2.7.1.11"/>
    </reaction>
</comment>
<evidence type="ECO:0000256" key="2">
    <source>
        <dbReference type="ARBA" id="ARBA00004496"/>
    </source>
</evidence>
<evidence type="ECO:0000256" key="6">
    <source>
        <dbReference type="ARBA" id="ARBA00022533"/>
    </source>
</evidence>
<dbReference type="SUPFAM" id="SSF53784">
    <property type="entry name" value="Phosphofructokinase"/>
    <property type="match status" value="1"/>
</dbReference>
<keyword evidence="11" id="KW-0067">ATP-binding</keyword>
<dbReference type="GO" id="GO:0005945">
    <property type="term" value="C:6-phosphofructokinase complex"/>
    <property type="evidence" value="ECO:0007669"/>
    <property type="project" value="TreeGrafter"/>
</dbReference>
<dbReference type="Proteomes" id="UP000005233">
    <property type="component" value="Chromosome"/>
</dbReference>
<comment type="subcellular location">
    <subcellularLocation>
        <location evidence="2">Cytoplasm</location>
    </subcellularLocation>
</comment>
<keyword evidence="8" id="KW-0479">Metal-binding</keyword>
<evidence type="ECO:0000256" key="13">
    <source>
        <dbReference type="ARBA" id="ARBA00023152"/>
    </source>
</evidence>
<dbReference type="NCBIfam" id="NF002872">
    <property type="entry name" value="PRK03202.1"/>
    <property type="match status" value="1"/>
</dbReference>
<dbReference type="Gene3D" id="3.40.50.450">
    <property type="match status" value="1"/>
</dbReference>
<keyword evidence="7 17" id="KW-0808">Transferase</keyword>
<evidence type="ECO:0000256" key="7">
    <source>
        <dbReference type="ARBA" id="ARBA00022679"/>
    </source>
</evidence>
<dbReference type="GO" id="GO:0030388">
    <property type="term" value="P:fructose 1,6-bisphosphate metabolic process"/>
    <property type="evidence" value="ECO:0007669"/>
    <property type="project" value="TreeGrafter"/>
</dbReference>
<evidence type="ECO:0000256" key="11">
    <source>
        <dbReference type="ARBA" id="ARBA00022840"/>
    </source>
</evidence>
<keyword evidence="6" id="KW-0021">Allosteric enzyme</keyword>
<dbReference type="InterPro" id="IPR012003">
    <property type="entry name" value="ATP_PFK_prok-type"/>
</dbReference>
<proteinExistence type="inferred from homology"/>
<dbReference type="GO" id="GO:0016208">
    <property type="term" value="F:AMP binding"/>
    <property type="evidence" value="ECO:0007669"/>
    <property type="project" value="TreeGrafter"/>
</dbReference>
<dbReference type="eggNOG" id="arCOG03640">
    <property type="taxonomic scope" value="Archaea"/>
</dbReference>
<dbReference type="HOGENOM" id="CLU_020655_0_1_2"/>
<dbReference type="EMBL" id="CP003243">
    <property type="protein sequence ID" value="AFD00345.1"/>
    <property type="molecule type" value="Genomic_DNA"/>
</dbReference>
<dbReference type="GO" id="GO:0070095">
    <property type="term" value="F:fructose-6-phosphate binding"/>
    <property type="evidence" value="ECO:0007669"/>
    <property type="project" value="TreeGrafter"/>
</dbReference>
<evidence type="ECO:0000256" key="15">
    <source>
        <dbReference type="ARBA" id="ARBA00048070"/>
    </source>
</evidence>
<sequence length="328" mass="34704">MSFFIGVSLKTIGIVTSGGDAPGMNAAIRAVTRIASYRGFKVLGFERGWEGLISNFVRPLTPRSVSGIIQLGGTILHTTRCPRMETPEGMEKAVDCLASNGVDGLVVIGGDGSFRAALALSERTDTLIVGVPATIDNDVAGTDETIGFDTAVNTAVQEIDKIRDTAISHERIFIVEVMGRKRGFLAAMVGLTVGAEIILVPEVPFKAEKVFNTIKDNAAKGKRSAIIVAAEGIGDTKKLALDIEKNTGLETRLSILGYAQRGGSPTARSRYLAGELGNKAVEIISEENGGQVACLQNGVITSIDLKTTCSMEKPLDLRLLKLADILAT</sequence>
<dbReference type="GO" id="GO:0003872">
    <property type="term" value="F:6-phosphofructokinase activity"/>
    <property type="evidence" value="ECO:0007669"/>
    <property type="project" value="UniProtKB-EC"/>
</dbReference>
<protein>
    <recommendedName>
        <fullName evidence="4">6-phosphofructokinase</fullName>
        <ecNumber evidence="4">2.7.1.11</ecNumber>
    </recommendedName>
    <alternativeName>
        <fullName evidence="14">6-phosphofructokinase isozyme I</fullName>
    </alternativeName>
</protein>